<dbReference type="SUPFAM" id="SSF141868">
    <property type="entry name" value="EAL domain-like"/>
    <property type="match status" value="1"/>
</dbReference>
<dbReference type="InterPro" id="IPR001633">
    <property type="entry name" value="EAL_dom"/>
</dbReference>
<gene>
    <name evidence="2" type="ORF">JCM19237_5442</name>
</gene>
<dbReference type="EMBL" id="BBMN01000001">
    <property type="protein sequence ID" value="GAL02549.1"/>
    <property type="molecule type" value="Genomic_DNA"/>
</dbReference>
<dbReference type="PROSITE" id="PS50883">
    <property type="entry name" value="EAL"/>
    <property type="match status" value="1"/>
</dbReference>
<accession>A0A090QL65</accession>
<dbReference type="InterPro" id="IPR035919">
    <property type="entry name" value="EAL_sf"/>
</dbReference>
<name>A0A090QL65_9GAMM</name>
<feature type="domain" description="EAL" evidence="1">
    <location>
        <begin position="1"/>
        <end position="68"/>
    </location>
</feature>
<organism evidence="2 3">
    <name type="scientific">Photobacterium aphoticum</name>
    <dbReference type="NCBI Taxonomy" id="754436"/>
    <lineage>
        <taxon>Bacteria</taxon>
        <taxon>Pseudomonadati</taxon>
        <taxon>Pseudomonadota</taxon>
        <taxon>Gammaproteobacteria</taxon>
        <taxon>Vibrionales</taxon>
        <taxon>Vibrionaceae</taxon>
        <taxon>Photobacterium</taxon>
    </lineage>
</organism>
<proteinExistence type="predicted"/>
<evidence type="ECO:0000313" key="3">
    <source>
        <dbReference type="Proteomes" id="UP000029227"/>
    </source>
</evidence>
<comment type="caution">
    <text evidence="2">The sequence shown here is derived from an EMBL/GenBank/DDBJ whole genome shotgun (WGS) entry which is preliminary data.</text>
</comment>
<dbReference type="STRING" id="754436.JCM19237_5442"/>
<evidence type="ECO:0000313" key="2">
    <source>
        <dbReference type="EMBL" id="GAL02549.1"/>
    </source>
</evidence>
<dbReference type="Proteomes" id="UP000029227">
    <property type="component" value="Unassembled WGS sequence"/>
</dbReference>
<evidence type="ECO:0000259" key="1">
    <source>
        <dbReference type="PROSITE" id="PS50883"/>
    </source>
</evidence>
<dbReference type="AlphaFoldDB" id="A0A090QL65"/>
<sequence>MHHYQDIDSLRALAFTLSPFAEMGLIFEGIETSFENDLIAGVKALAQGYYFSFPKRWDDIENKTQKSSNEKLIQNQTHHTQWDITLQQAEHDETQSHCFH</sequence>
<protein>
    <recommendedName>
        <fullName evidence="1">EAL domain-containing protein</fullName>
    </recommendedName>
</protein>
<reference evidence="2 3" key="1">
    <citation type="journal article" date="2014" name="Genome Announc.">
        <title>Draft Genome Sequences of Two Vibrionaceae Species, Vibrio ponticus C121 and Photobacterium aphoticum C119, Isolated as Coral Reef Microbiota.</title>
        <authorList>
            <person name="Al-saari N."/>
            <person name="Meirelles P.M."/>
            <person name="Mino S."/>
            <person name="Suda W."/>
            <person name="Oshima K."/>
            <person name="Hattori M."/>
            <person name="Ohkuma M."/>
            <person name="Thompson F.L."/>
            <person name="Gomez-Gil B."/>
            <person name="Sawabe T."/>
            <person name="Sawabe T."/>
        </authorList>
    </citation>
    <scope>NUCLEOTIDE SEQUENCE [LARGE SCALE GENOMIC DNA]</scope>
    <source>
        <strain evidence="2 3">JCM 19237</strain>
    </source>
</reference>